<sequence length="316" mass="34555">MTDTPTVFVTSATGSQGSSLCYELRKFGWNVRAITRDSRSSSAQALSAAGVHFTTGSWDDEAALREGLEGCDKLFLCLVPNLEDFEIIPRQAALITRLAKAAGVRQAVASTTLGCFMLEEGFVPPVTLSPLFEAHLHCMKHMEQAVIGRFEQWTVVRPGLFMANFIEPKIQMGYTEPKKGTWTTALTRESLLGLVDHVDIGRLAAAAFKDPATFHGRKLGMVSEDLRVQDAMDQLAEAIGDGRSIKAVHMTEEEVAQAQALAKDGGSGLVIASEPSLRYASGYTDLDELRRLLHGLTTFKQFLVREKDAVAKTYLN</sequence>
<keyword evidence="2" id="KW-1185">Reference proteome</keyword>
<proteinExistence type="predicted"/>
<protein>
    <submittedName>
        <fullName evidence="1">NmrA family protein</fullName>
    </submittedName>
</protein>
<gene>
    <name evidence="1" type="ORF">F4821DRAFT_184678</name>
</gene>
<organism evidence="1 2">
    <name type="scientific">Hypoxylon rubiginosum</name>
    <dbReference type="NCBI Taxonomy" id="110542"/>
    <lineage>
        <taxon>Eukaryota</taxon>
        <taxon>Fungi</taxon>
        <taxon>Dikarya</taxon>
        <taxon>Ascomycota</taxon>
        <taxon>Pezizomycotina</taxon>
        <taxon>Sordariomycetes</taxon>
        <taxon>Xylariomycetidae</taxon>
        <taxon>Xylariales</taxon>
        <taxon>Hypoxylaceae</taxon>
        <taxon>Hypoxylon</taxon>
    </lineage>
</organism>
<accession>A0ACC0CTG2</accession>
<dbReference type="Proteomes" id="UP001497680">
    <property type="component" value="Unassembled WGS sequence"/>
</dbReference>
<dbReference type="EMBL" id="MU394348">
    <property type="protein sequence ID" value="KAI6083688.1"/>
    <property type="molecule type" value="Genomic_DNA"/>
</dbReference>
<name>A0ACC0CTG2_9PEZI</name>
<comment type="caution">
    <text evidence="1">The sequence shown here is derived from an EMBL/GenBank/DDBJ whole genome shotgun (WGS) entry which is preliminary data.</text>
</comment>
<evidence type="ECO:0000313" key="1">
    <source>
        <dbReference type="EMBL" id="KAI6083688.1"/>
    </source>
</evidence>
<reference evidence="1 2" key="1">
    <citation type="journal article" date="2022" name="New Phytol.">
        <title>Ecological generalism drives hyperdiversity of secondary metabolite gene clusters in xylarialean endophytes.</title>
        <authorList>
            <person name="Franco M.E.E."/>
            <person name="Wisecaver J.H."/>
            <person name="Arnold A.E."/>
            <person name="Ju Y.M."/>
            <person name="Slot J.C."/>
            <person name="Ahrendt S."/>
            <person name="Moore L.P."/>
            <person name="Eastman K.E."/>
            <person name="Scott K."/>
            <person name="Konkel Z."/>
            <person name="Mondo S.J."/>
            <person name="Kuo A."/>
            <person name="Hayes R.D."/>
            <person name="Haridas S."/>
            <person name="Andreopoulos B."/>
            <person name="Riley R."/>
            <person name="LaButti K."/>
            <person name="Pangilinan J."/>
            <person name="Lipzen A."/>
            <person name="Amirebrahimi M."/>
            <person name="Yan J."/>
            <person name="Adam C."/>
            <person name="Keymanesh K."/>
            <person name="Ng V."/>
            <person name="Louie K."/>
            <person name="Northen T."/>
            <person name="Drula E."/>
            <person name="Henrissat B."/>
            <person name="Hsieh H.M."/>
            <person name="Youens-Clark K."/>
            <person name="Lutzoni F."/>
            <person name="Miadlikowska J."/>
            <person name="Eastwood D.C."/>
            <person name="Hamelin R.C."/>
            <person name="Grigoriev I.V."/>
            <person name="U'Ren J.M."/>
        </authorList>
    </citation>
    <scope>NUCLEOTIDE SEQUENCE [LARGE SCALE GENOMIC DNA]</scope>
    <source>
        <strain evidence="1 2">ER1909</strain>
    </source>
</reference>
<evidence type="ECO:0000313" key="2">
    <source>
        <dbReference type="Proteomes" id="UP001497680"/>
    </source>
</evidence>